<reference evidence="4 5" key="1">
    <citation type="submission" date="2018-09" db="EMBL/GenBank/DDBJ databases">
        <title>Nocardia yunnanensis sp. nov., an actinomycete isolated from a soil sample.</title>
        <authorList>
            <person name="Zhang J."/>
        </authorList>
    </citation>
    <scope>NUCLEOTIDE SEQUENCE [LARGE SCALE GENOMIC DNA]</scope>
    <source>
        <strain evidence="4 5">CFHS0054</strain>
    </source>
</reference>
<gene>
    <name evidence="4" type="ORF">D7D52_14340</name>
</gene>
<dbReference type="SMART" id="SM00829">
    <property type="entry name" value="PKS_ER"/>
    <property type="match status" value="1"/>
</dbReference>
<sequence>MATAVVATSYGGPEVLSLIDVEVPDPGPGEVTIAVRAAGVNPFDYKLYSGAFGTDPGKLPLRLGLEVAGVVTAVGPDATGPAGPIAIGDEVLAQVTGGYTSAITVPATVVVPKPADVDWKQAAGVQSVGGTAVHMLAATRVGPGDTVLVHGAAGSVGALAAQLAVARGARVIGTASPSRHERLRAYGVEPVAYGPGLADRVKALAPNGIDAALDTVGTDEAVDVSLELVPDRARFASIVAFGRAAADGFQVLGNGPGADPGTEIRGNAWRELLPLLAAGKLDLAIAKTFPLAEAAAAHEFVKDGHAGGKVILLP</sequence>
<dbReference type="Proteomes" id="UP000267164">
    <property type="component" value="Chromosome"/>
</dbReference>
<organism evidence="4 5">
    <name type="scientific">Nocardia yunnanensis</name>
    <dbReference type="NCBI Taxonomy" id="2382165"/>
    <lineage>
        <taxon>Bacteria</taxon>
        <taxon>Bacillati</taxon>
        <taxon>Actinomycetota</taxon>
        <taxon>Actinomycetes</taxon>
        <taxon>Mycobacteriales</taxon>
        <taxon>Nocardiaceae</taxon>
        <taxon>Nocardia</taxon>
    </lineage>
</organism>
<dbReference type="InterPro" id="IPR011032">
    <property type="entry name" value="GroES-like_sf"/>
</dbReference>
<dbReference type="GO" id="GO:0005829">
    <property type="term" value="C:cytosol"/>
    <property type="evidence" value="ECO:0007669"/>
    <property type="project" value="TreeGrafter"/>
</dbReference>
<keyword evidence="2" id="KW-0560">Oxidoreductase</keyword>
<dbReference type="GO" id="GO:0003960">
    <property type="term" value="F:quinone reductase (NADPH) activity"/>
    <property type="evidence" value="ECO:0007669"/>
    <property type="project" value="TreeGrafter"/>
</dbReference>
<evidence type="ECO:0000313" key="4">
    <source>
        <dbReference type="EMBL" id="AYF74851.1"/>
    </source>
</evidence>
<proteinExistence type="predicted"/>
<evidence type="ECO:0000259" key="3">
    <source>
        <dbReference type="SMART" id="SM00829"/>
    </source>
</evidence>
<dbReference type="PANTHER" id="PTHR48106">
    <property type="entry name" value="QUINONE OXIDOREDUCTASE PIG3-RELATED"/>
    <property type="match status" value="1"/>
</dbReference>
<dbReference type="KEGG" id="nyu:D7D52_14340"/>
<keyword evidence="1" id="KW-0521">NADP</keyword>
<dbReference type="Gene3D" id="3.90.180.10">
    <property type="entry name" value="Medium-chain alcohol dehydrogenases, catalytic domain"/>
    <property type="match status" value="1"/>
</dbReference>
<feature type="domain" description="Enoyl reductase (ER)" evidence="3">
    <location>
        <begin position="11"/>
        <end position="312"/>
    </location>
</feature>
<dbReference type="AlphaFoldDB" id="A0A386ZB01"/>
<dbReference type="RefSeq" id="WP_120736791.1">
    <property type="nucleotide sequence ID" value="NZ_CP032568.1"/>
</dbReference>
<dbReference type="EMBL" id="CP032568">
    <property type="protein sequence ID" value="AYF74851.1"/>
    <property type="molecule type" value="Genomic_DNA"/>
</dbReference>
<keyword evidence="5" id="KW-1185">Reference proteome</keyword>
<dbReference type="Gene3D" id="3.40.50.720">
    <property type="entry name" value="NAD(P)-binding Rossmann-like Domain"/>
    <property type="match status" value="1"/>
</dbReference>
<accession>A0A386ZB01</accession>
<evidence type="ECO:0000313" key="5">
    <source>
        <dbReference type="Proteomes" id="UP000267164"/>
    </source>
</evidence>
<dbReference type="GO" id="GO:0035925">
    <property type="term" value="F:mRNA 3'-UTR AU-rich region binding"/>
    <property type="evidence" value="ECO:0007669"/>
    <property type="project" value="TreeGrafter"/>
</dbReference>
<protein>
    <submittedName>
        <fullName evidence="4">NADP-dependent oxidoreductase</fullName>
    </submittedName>
</protein>
<dbReference type="OrthoDB" id="9801186at2"/>
<dbReference type="Pfam" id="PF08240">
    <property type="entry name" value="ADH_N"/>
    <property type="match status" value="1"/>
</dbReference>
<name>A0A386ZB01_9NOCA</name>
<dbReference type="GO" id="GO:0070402">
    <property type="term" value="F:NADPH binding"/>
    <property type="evidence" value="ECO:0007669"/>
    <property type="project" value="TreeGrafter"/>
</dbReference>
<dbReference type="InterPro" id="IPR020843">
    <property type="entry name" value="ER"/>
</dbReference>
<evidence type="ECO:0000256" key="2">
    <source>
        <dbReference type="ARBA" id="ARBA00023002"/>
    </source>
</evidence>
<dbReference type="SUPFAM" id="SSF51735">
    <property type="entry name" value="NAD(P)-binding Rossmann-fold domains"/>
    <property type="match status" value="1"/>
</dbReference>
<dbReference type="Pfam" id="PF13602">
    <property type="entry name" value="ADH_zinc_N_2"/>
    <property type="match status" value="1"/>
</dbReference>
<evidence type="ECO:0000256" key="1">
    <source>
        <dbReference type="ARBA" id="ARBA00022857"/>
    </source>
</evidence>
<dbReference type="CDD" id="cd05289">
    <property type="entry name" value="MDR_like_2"/>
    <property type="match status" value="1"/>
</dbReference>
<dbReference type="InterPro" id="IPR036291">
    <property type="entry name" value="NAD(P)-bd_dom_sf"/>
</dbReference>
<dbReference type="PANTHER" id="PTHR48106:SF13">
    <property type="entry name" value="QUINONE OXIDOREDUCTASE-RELATED"/>
    <property type="match status" value="1"/>
</dbReference>
<dbReference type="InterPro" id="IPR013154">
    <property type="entry name" value="ADH-like_N"/>
</dbReference>
<dbReference type="SUPFAM" id="SSF50129">
    <property type="entry name" value="GroES-like"/>
    <property type="match status" value="1"/>
</dbReference>